<dbReference type="InterPro" id="IPR004299">
    <property type="entry name" value="MBOAT_fam"/>
</dbReference>
<feature type="transmembrane region" description="Helical" evidence="13">
    <location>
        <begin position="125"/>
        <end position="145"/>
    </location>
</feature>
<feature type="transmembrane region" description="Helical" evidence="13">
    <location>
        <begin position="485"/>
        <end position="507"/>
    </location>
</feature>
<feature type="region of interest" description="Disordered" evidence="12">
    <location>
        <begin position="348"/>
        <end position="414"/>
    </location>
</feature>
<evidence type="ECO:0000256" key="10">
    <source>
        <dbReference type="PIRNR" id="PIRNR000439"/>
    </source>
</evidence>
<organism evidence="14 15">
    <name type="scientific">Saitozyma podzolica</name>
    <dbReference type="NCBI Taxonomy" id="1890683"/>
    <lineage>
        <taxon>Eukaryota</taxon>
        <taxon>Fungi</taxon>
        <taxon>Dikarya</taxon>
        <taxon>Basidiomycota</taxon>
        <taxon>Agaricomycotina</taxon>
        <taxon>Tremellomycetes</taxon>
        <taxon>Tremellales</taxon>
        <taxon>Trimorphomycetaceae</taxon>
        <taxon>Saitozyma</taxon>
    </lineage>
</organism>
<feature type="compositionally biased region" description="Low complexity" evidence="12">
    <location>
        <begin position="35"/>
        <end position="51"/>
    </location>
</feature>
<dbReference type="GO" id="GO:0034737">
    <property type="term" value="F:ergosterol O-acyltransferase activity"/>
    <property type="evidence" value="ECO:0007669"/>
    <property type="project" value="TreeGrafter"/>
</dbReference>
<comment type="similarity">
    <text evidence="2 10">Belongs to the membrane-bound acyltransferase family. Sterol o-acyltransferase subfamily.</text>
</comment>
<evidence type="ECO:0000256" key="1">
    <source>
        <dbReference type="ARBA" id="ARBA00004477"/>
    </source>
</evidence>
<reference evidence="14 15" key="1">
    <citation type="submission" date="2018-11" db="EMBL/GenBank/DDBJ databases">
        <title>Genome sequence of Saitozyma podzolica DSM 27192.</title>
        <authorList>
            <person name="Aliyu H."/>
            <person name="Gorte O."/>
            <person name="Ochsenreither K."/>
        </authorList>
    </citation>
    <scope>NUCLEOTIDE SEQUENCE [LARGE SCALE GENOMIC DNA]</scope>
    <source>
        <strain evidence="14 15">DSM 27192</strain>
    </source>
</reference>
<keyword evidence="7 10" id="KW-0472">Membrane</keyword>
<feature type="transmembrane region" description="Helical" evidence="13">
    <location>
        <begin position="527"/>
        <end position="551"/>
    </location>
</feature>
<evidence type="ECO:0000313" key="14">
    <source>
        <dbReference type="EMBL" id="RSH95073.1"/>
    </source>
</evidence>
<comment type="caution">
    <text evidence="14">The sequence shown here is derived from an EMBL/GenBank/DDBJ whole genome shotgun (WGS) entry which is preliminary data.</text>
</comment>
<gene>
    <name evidence="14" type="ORF">EHS25_000159</name>
</gene>
<evidence type="ECO:0000256" key="9">
    <source>
        <dbReference type="ARBA" id="ARBA00023568"/>
    </source>
</evidence>
<evidence type="ECO:0000256" key="5">
    <source>
        <dbReference type="ARBA" id="ARBA00022824"/>
    </source>
</evidence>
<evidence type="ECO:0000313" key="15">
    <source>
        <dbReference type="Proteomes" id="UP000279259"/>
    </source>
</evidence>
<feature type="active site" evidence="11">
    <location>
        <position position="611"/>
    </location>
</feature>
<accession>A0A427YVA4</accession>
<feature type="transmembrane region" description="Helical" evidence="13">
    <location>
        <begin position="165"/>
        <end position="185"/>
    </location>
</feature>
<feature type="compositionally biased region" description="Low complexity" evidence="12">
    <location>
        <begin position="351"/>
        <end position="366"/>
    </location>
</feature>
<name>A0A427YVA4_9TREE</name>
<evidence type="ECO:0000256" key="13">
    <source>
        <dbReference type="SAM" id="Phobius"/>
    </source>
</evidence>
<evidence type="ECO:0000256" key="3">
    <source>
        <dbReference type="ARBA" id="ARBA00022679"/>
    </source>
</evidence>
<dbReference type="Pfam" id="PF03062">
    <property type="entry name" value="MBOAT"/>
    <property type="match status" value="1"/>
</dbReference>
<dbReference type="STRING" id="1890683.A0A427YVA4"/>
<dbReference type="InterPro" id="IPR014371">
    <property type="entry name" value="Oat_ACAT_DAG_ARE"/>
</dbReference>
<dbReference type="OrthoDB" id="10039049at2759"/>
<comment type="subcellular location">
    <subcellularLocation>
        <location evidence="1 10">Endoplasmic reticulum membrane</location>
        <topology evidence="1 10">Multi-pass membrane protein</topology>
    </subcellularLocation>
</comment>
<evidence type="ECO:0000256" key="4">
    <source>
        <dbReference type="ARBA" id="ARBA00022692"/>
    </source>
</evidence>
<sequence>MDLPFIPFFFILDDDDANGQINFVEDHAKADADADAYTADSSSSSSSRPINTPSPPPDPKPTVEMTTTLSNSGENVIPTPAGTVRVRPFRSGSTSQLKAVLSFTPRVSSLDRHNAKSQTDEFRGFFTLFWIGLGLLFLRTSVQSWEENRTPLSWTFGRLITRDAFVLAISDAIMVLIMYLCVPFVKALQYRWFTYHWTGVIIQHTFQSLYLAAAVWWGYHRQWYWVQSGFLVLHCLSSLMKMHSYMAHNGMLATVYWRLKSERQALDAYVASLPGGREAALADAAERQAQLEARAATTEGVSPAGTPGIPNGSGAGTPAIAALMTPGHGAGLTSYELPADALRGQLKGAMSTSTSVTPSESSASATELRKRAKKAHTHTATDALPAPQADLPVGTSLEPSHTTTPHTPRAPNPLAWSSNERVAVIARNIDAMEDELRSNGAKGLVWPQNVTYRHFTDYLFIPTLVYQLEYPRTATLRPLVVLEKIIATFGTFSLIYLITEHYILPLIPKPGDSLLRSFVNLALPMMVNYLLIFYIIFECVCTGFAELSYFADREFYMDWWNSTTWDEFARKWNKPVHTFLLRHVYASTMDGLQLSRTSAAFVTFLLSALCHELVMAVVTKKIRPYLFLMQMAQLPMIALGRLPIVRRNKTIGNIVFWIGLMCGFPLLAIGYLVY</sequence>
<keyword evidence="5 10" id="KW-0256">Endoplasmic reticulum</keyword>
<dbReference type="Proteomes" id="UP000279259">
    <property type="component" value="Unassembled WGS sequence"/>
</dbReference>
<dbReference type="PANTHER" id="PTHR10408">
    <property type="entry name" value="STEROL O-ACYLTRANSFERASE"/>
    <property type="match status" value="1"/>
</dbReference>
<dbReference type="PANTHER" id="PTHR10408:SF9">
    <property type="entry name" value="STEROL O-ACYLTRANSFERASE 2-RELATED"/>
    <property type="match status" value="1"/>
</dbReference>
<feature type="transmembrane region" description="Helical" evidence="13">
    <location>
        <begin position="654"/>
        <end position="673"/>
    </location>
</feature>
<protein>
    <recommendedName>
        <fullName evidence="10">O-acyltransferase</fullName>
    </recommendedName>
</protein>
<feature type="compositionally biased region" description="Polar residues" evidence="12">
    <location>
        <begin position="397"/>
        <end position="406"/>
    </location>
</feature>
<evidence type="ECO:0000256" key="12">
    <source>
        <dbReference type="SAM" id="MobiDB-lite"/>
    </source>
</evidence>
<feature type="region of interest" description="Disordered" evidence="12">
    <location>
        <begin position="292"/>
        <end position="313"/>
    </location>
</feature>
<keyword evidence="6 13" id="KW-1133">Transmembrane helix</keyword>
<evidence type="ECO:0000256" key="6">
    <source>
        <dbReference type="ARBA" id="ARBA00022989"/>
    </source>
</evidence>
<keyword evidence="3 10" id="KW-0808">Transferase</keyword>
<dbReference type="GO" id="GO:0005789">
    <property type="term" value="C:endoplasmic reticulum membrane"/>
    <property type="evidence" value="ECO:0007669"/>
    <property type="project" value="UniProtKB-SubCell"/>
</dbReference>
<keyword evidence="4 13" id="KW-0812">Transmembrane</keyword>
<dbReference type="PIRSF" id="PIRSF000439">
    <property type="entry name" value="Oat_ACAT_DAG_ARE"/>
    <property type="match status" value="1"/>
</dbReference>
<dbReference type="EMBL" id="RSCD01000001">
    <property type="protein sequence ID" value="RSH95073.1"/>
    <property type="molecule type" value="Genomic_DNA"/>
</dbReference>
<evidence type="ECO:0000256" key="8">
    <source>
        <dbReference type="ARBA" id="ARBA00023315"/>
    </source>
</evidence>
<feature type="transmembrane region" description="Helical" evidence="13">
    <location>
        <begin position="197"/>
        <end position="217"/>
    </location>
</feature>
<keyword evidence="15" id="KW-1185">Reference proteome</keyword>
<comment type="function">
    <text evidence="9">Sterol O-acyltransferase that catalyzes the formation of stery esters.</text>
</comment>
<proteinExistence type="inferred from homology"/>
<evidence type="ECO:0000256" key="11">
    <source>
        <dbReference type="PIRSR" id="PIRSR000439-1"/>
    </source>
</evidence>
<dbReference type="GO" id="GO:0008204">
    <property type="term" value="P:ergosterol metabolic process"/>
    <property type="evidence" value="ECO:0007669"/>
    <property type="project" value="TreeGrafter"/>
</dbReference>
<keyword evidence="8 10" id="KW-0012">Acyltransferase</keyword>
<evidence type="ECO:0000256" key="2">
    <source>
        <dbReference type="ARBA" id="ARBA00009010"/>
    </source>
</evidence>
<dbReference type="AlphaFoldDB" id="A0A427YVA4"/>
<feature type="region of interest" description="Disordered" evidence="12">
    <location>
        <begin position="34"/>
        <end position="62"/>
    </location>
</feature>
<evidence type="ECO:0000256" key="7">
    <source>
        <dbReference type="ARBA" id="ARBA00023136"/>
    </source>
</evidence>